<dbReference type="GO" id="GO:0006308">
    <property type="term" value="P:DNA catabolic process"/>
    <property type="evidence" value="ECO:0007669"/>
    <property type="project" value="UniProtKB-UniRule"/>
</dbReference>
<dbReference type="InterPro" id="IPR011335">
    <property type="entry name" value="Restrct_endonuc-II-like"/>
</dbReference>
<dbReference type="GO" id="GO:0005634">
    <property type="term" value="C:nucleus"/>
    <property type="evidence" value="ECO:0007669"/>
    <property type="project" value="UniProtKB-SubCell"/>
</dbReference>
<dbReference type="PANTHER" id="PTHR13451">
    <property type="entry name" value="CLASS II CROSSOVER JUNCTION ENDONUCLEASE MUS81"/>
    <property type="match status" value="1"/>
</dbReference>
<keyword evidence="2" id="KW-0539">Nucleus</keyword>
<dbReference type="Pfam" id="PF02732">
    <property type="entry name" value="ERCC4"/>
    <property type="match status" value="1"/>
</dbReference>
<dbReference type="InterPro" id="IPR006166">
    <property type="entry name" value="ERCC4_domain"/>
</dbReference>
<gene>
    <name evidence="4" type="ORF">BU14_0712s0001</name>
</gene>
<organism evidence="4 5">
    <name type="scientific">Porphyra umbilicalis</name>
    <name type="common">Purple laver</name>
    <name type="synonym">Red alga</name>
    <dbReference type="NCBI Taxonomy" id="2786"/>
    <lineage>
        <taxon>Eukaryota</taxon>
        <taxon>Rhodophyta</taxon>
        <taxon>Bangiophyceae</taxon>
        <taxon>Bangiales</taxon>
        <taxon>Bangiaceae</taxon>
        <taxon>Porphyra</taxon>
    </lineage>
</organism>
<comment type="subcellular location">
    <subcellularLocation>
        <location evidence="2">Nucleus</location>
    </subcellularLocation>
</comment>
<keyword evidence="2" id="KW-0460">Magnesium</keyword>
<keyword evidence="5" id="KW-1185">Reference proteome</keyword>
<name>A0A1X6NPU2_PORUM</name>
<dbReference type="GO" id="GO:0046872">
    <property type="term" value="F:metal ion binding"/>
    <property type="evidence" value="ECO:0007669"/>
    <property type="project" value="UniProtKB-UniRule"/>
</dbReference>
<evidence type="ECO:0000259" key="3">
    <source>
        <dbReference type="SMART" id="SM00891"/>
    </source>
</evidence>
<sequence>MPWASMPVELQFPFPMTPDGALVAEVYLVEDDREMVGVGPSRDALPSRLRVNPGLANRVERRRLPTGDAVFVAHVTAAGEAPVAGAPQTGTKIVLDQLIERQTAADMVASLRDGRLRQQTYNMAATGCKGLVLIVKGDLDAATENGANVREEAKNVLAELTVSSNFVFKNTADLTETAALFSSLV</sequence>
<dbReference type="GO" id="GO:0031573">
    <property type="term" value="P:mitotic intra-S DNA damage checkpoint signaling"/>
    <property type="evidence" value="ECO:0007669"/>
    <property type="project" value="TreeGrafter"/>
</dbReference>
<comment type="subunit">
    <text evidence="2">Interacts with EME1.</text>
</comment>
<protein>
    <recommendedName>
        <fullName evidence="2">Crossover junction endonuclease MUS81</fullName>
        <ecNumber evidence="2">3.1.22.-</ecNumber>
    </recommendedName>
</protein>
<accession>A0A1X6NPU2</accession>
<dbReference type="SMART" id="SM00891">
    <property type="entry name" value="ERCC4"/>
    <property type="match status" value="1"/>
</dbReference>
<keyword evidence="2" id="KW-0255">Endonuclease</keyword>
<keyword evidence="1 2" id="KW-0378">Hydrolase</keyword>
<dbReference type="InterPro" id="IPR047416">
    <property type="entry name" value="XPF_nuclease_Mus81"/>
</dbReference>
<evidence type="ECO:0000313" key="5">
    <source>
        <dbReference type="Proteomes" id="UP000218209"/>
    </source>
</evidence>
<dbReference type="GO" id="GO:0008821">
    <property type="term" value="F:crossover junction DNA endonuclease activity"/>
    <property type="evidence" value="ECO:0007669"/>
    <property type="project" value="UniProtKB-UniRule"/>
</dbReference>
<comment type="cofactor">
    <cofactor evidence="2">
        <name>Mg(2+)</name>
        <dbReference type="ChEBI" id="CHEBI:18420"/>
    </cofactor>
</comment>
<evidence type="ECO:0000256" key="1">
    <source>
        <dbReference type="ARBA" id="ARBA00022801"/>
    </source>
</evidence>
<reference evidence="4 5" key="1">
    <citation type="submission" date="2017-03" db="EMBL/GenBank/DDBJ databases">
        <title>WGS assembly of Porphyra umbilicalis.</title>
        <authorList>
            <person name="Brawley S.H."/>
            <person name="Blouin N.A."/>
            <person name="Ficko-Blean E."/>
            <person name="Wheeler G.L."/>
            <person name="Lohr M."/>
            <person name="Goodson H.V."/>
            <person name="Jenkins J.W."/>
            <person name="Blaby-Haas C.E."/>
            <person name="Helliwell K.E."/>
            <person name="Chan C."/>
            <person name="Marriage T."/>
            <person name="Bhattacharya D."/>
            <person name="Klein A.S."/>
            <person name="Badis Y."/>
            <person name="Brodie J."/>
            <person name="Cao Y."/>
            <person name="Collen J."/>
            <person name="Dittami S.M."/>
            <person name="Gachon C.M."/>
            <person name="Green B.R."/>
            <person name="Karpowicz S."/>
            <person name="Kim J.W."/>
            <person name="Kudahl U."/>
            <person name="Lin S."/>
            <person name="Michel G."/>
            <person name="Mittag M."/>
            <person name="Olson B.J."/>
            <person name="Pangilinan J."/>
            <person name="Peng Y."/>
            <person name="Qiu H."/>
            <person name="Shu S."/>
            <person name="Singer J.T."/>
            <person name="Smith A.G."/>
            <person name="Sprecher B.N."/>
            <person name="Wagner V."/>
            <person name="Wang W."/>
            <person name="Wang Z.-Y."/>
            <person name="Yan J."/>
            <person name="Yarish C."/>
            <person name="Zoeuner-Riek S."/>
            <person name="Zhuang Y."/>
            <person name="Zou Y."/>
            <person name="Lindquist E.A."/>
            <person name="Grimwood J."/>
            <person name="Barry K."/>
            <person name="Rokhsar D.S."/>
            <person name="Schmutz J."/>
            <person name="Stiller J.W."/>
            <person name="Grossman A.R."/>
            <person name="Prochnik S.E."/>
        </authorList>
    </citation>
    <scope>NUCLEOTIDE SEQUENCE [LARGE SCALE GENOMIC DNA]</scope>
    <source>
        <strain evidence="4">4086291</strain>
    </source>
</reference>
<keyword evidence="2" id="KW-0234">DNA repair</keyword>
<keyword evidence="2" id="KW-0227">DNA damage</keyword>
<dbReference type="InterPro" id="IPR033309">
    <property type="entry name" value="Mus81"/>
</dbReference>
<keyword evidence="2" id="KW-0233">DNA recombination</keyword>
<dbReference type="GO" id="GO:0000712">
    <property type="term" value="P:resolution of meiotic recombination intermediates"/>
    <property type="evidence" value="ECO:0007669"/>
    <property type="project" value="TreeGrafter"/>
</dbReference>
<dbReference type="GO" id="GO:0000727">
    <property type="term" value="P:double-strand break repair via break-induced replication"/>
    <property type="evidence" value="ECO:0007669"/>
    <property type="project" value="UniProtKB-UniRule"/>
</dbReference>
<comment type="similarity">
    <text evidence="2">Belongs to the XPF family.</text>
</comment>
<dbReference type="Gene3D" id="3.40.50.10130">
    <property type="match status" value="1"/>
</dbReference>
<dbReference type="AlphaFoldDB" id="A0A1X6NPU2"/>
<feature type="domain" description="ERCC4" evidence="3">
    <location>
        <begin position="27"/>
        <end position="139"/>
    </location>
</feature>
<dbReference type="GO" id="GO:0048257">
    <property type="term" value="F:3'-flap endonuclease activity"/>
    <property type="evidence" value="ECO:0007669"/>
    <property type="project" value="TreeGrafter"/>
</dbReference>
<dbReference type="GO" id="GO:0003677">
    <property type="term" value="F:DNA binding"/>
    <property type="evidence" value="ECO:0007669"/>
    <property type="project" value="UniProtKB-UniRule"/>
</dbReference>
<evidence type="ECO:0000256" key="2">
    <source>
        <dbReference type="RuleBase" id="RU369042"/>
    </source>
</evidence>
<dbReference type="EMBL" id="KV919233">
    <property type="protein sequence ID" value="OSX70602.1"/>
    <property type="molecule type" value="Genomic_DNA"/>
</dbReference>
<dbReference type="PANTHER" id="PTHR13451:SF0">
    <property type="entry name" value="CROSSOVER JUNCTION ENDONUCLEASE MUS81"/>
    <property type="match status" value="1"/>
</dbReference>
<dbReference type="EC" id="3.1.22.-" evidence="2"/>
<dbReference type="CDD" id="cd20074">
    <property type="entry name" value="XPF_nuclease_Mus81"/>
    <property type="match status" value="1"/>
</dbReference>
<dbReference type="OrthoDB" id="5963188at2759"/>
<comment type="function">
    <text evidence="2">Interacts with EME1 to form a DNA structure-specific endonuclease with substrate preference for branched DNA structures with a 5'-end at the branch nick. Typical substrates include 3'-flap structures, D-loops, replication forks and nicked Holliday junctions. May be required in mitosis for the processing of stalled or collapsed replication fork intermediates. May be required in meiosis for the repair of meiosis-specific double strand breaks subsequent to single-end invasion (SEI).</text>
</comment>
<dbReference type="Proteomes" id="UP000218209">
    <property type="component" value="Unassembled WGS sequence"/>
</dbReference>
<evidence type="ECO:0000313" key="4">
    <source>
        <dbReference type="EMBL" id="OSX70602.1"/>
    </source>
</evidence>
<keyword evidence="2" id="KW-0540">Nuclease</keyword>
<dbReference type="SUPFAM" id="SSF52980">
    <property type="entry name" value="Restriction endonuclease-like"/>
    <property type="match status" value="1"/>
</dbReference>
<dbReference type="GO" id="GO:0048476">
    <property type="term" value="C:Holliday junction resolvase complex"/>
    <property type="evidence" value="ECO:0007669"/>
    <property type="project" value="UniProtKB-UniRule"/>
</dbReference>
<proteinExistence type="inferred from homology"/>
<keyword evidence="2" id="KW-0479">Metal-binding</keyword>